<evidence type="ECO:0000256" key="5">
    <source>
        <dbReference type="RuleBase" id="RU000419"/>
    </source>
</evidence>
<dbReference type="SUPFAM" id="SSF52029">
    <property type="entry name" value="GroEL apical domain-like"/>
    <property type="match status" value="1"/>
</dbReference>
<feature type="region of interest" description="Disordered" evidence="6">
    <location>
        <begin position="529"/>
        <end position="549"/>
    </location>
</feature>
<dbReference type="NCBIfam" id="NF009487">
    <property type="entry name" value="PRK12849.1"/>
    <property type="match status" value="1"/>
</dbReference>
<reference evidence="7 8" key="1">
    <citation type="journal article" date="2016" name="Nat. Commun.">
        <title>Thousands of microbial genomes shed light on interconnected biogeochemical processes in an aquifer system.</title>
        <authorList>
            <person name="Anantharaman K."/>
            <person name="Brown C.T."/>
            <person name="Hug L.A."/>
            <person name="Sharon I."/>
            <person name="Castelle C.J."/>
            <person name="Probst A.J."/>
            <person name="Thomas B.C."/>
            <person name="Singh A."/>
            <person name="Wilkins M.J."/>
            <person name="Karaoz U."/>
            <person name="Brodie E.L."/>
            <person name="Williams K.H."/>
            <person name="Hubbard S.S."/>
            <person name="Banfield J.F."/>
        </authorList>
    </citation>
    <scope>NUCLEOTIDE SEQUENCE [LARGE SCALE GENOMIC DNA]</scope>
</reference>
<dbReference type="InterPro" id="IPR002423">
    <property type="entry name" value="Cpn60/GroEL/TCP-1"/>
</dbReference>
<proteinExistence type="inferred from homology"/>
<dbReference type="HAMAP" id="MF_00600">
    <property type="entry name" value="CH60"/>
    <property type="match status" value="1"/>
</dbReference>
<dbReference type="InterPro" id="IPR027410">
    <property type="entry name" value="TCP-1-like_intermed_sf"/>
</dbReference>
<comment type="similarity">
    <text evidence="1 3 4">Belongs to the chaperonin (HSP60) family.</text>
</comment>
<dbReference type="Pfam" id="PF00118">
    <property type="entry name" value="Cpn60_TCP1"/>
    <property type="match status" value="1"/>
</dbReference>
<dbReference type="AlphaFoldDB" id="A0A1F6Y141"/>
<dbReference type="InterPro" id="IPR027409">
    <property type="entry name" value="GroEL-like_apical_dom_sf"/>
</dbReference>
<dbReference type="Gene3D" id="1.10.560.10">
    <property type="entry name" value="GroEL-like equatorial domain"/>
    <property type="match status" value="1"/>
</dbReference>
<dbReference type="GO" id="GO:0005737">
    <property type="term" value="C:cytoplasm"/>
    <property type="evidence" value="ECO:0007669"/>
    <property type="project" value="UniProtKB-SubCell"/>
</dbReference>
<dbReference type="NCBIfam" id="NF009488">
    <property type="entry name" value="PRK12850.1"/>
    <property type="match status" value="1"/>
</dbReference>
<evidence type="ECO:0000256" key="4">
    <source>
        <dbReference type="RuleBase" id="RU000418"/>
    </source>
</evidence>
<dbReference type="GO" id="GO:0016853">
    <property type="term" value="F:isomerase activity"/>
    <property type="evidence" value="ECO:0007669"/>
    <property type="project" value="UniProtKB-KW"/>
</dbReference>
<dbReference type="PANTHER" id="PTHR45633">
    <property type="entry name" value="60 KDA HEAT SHOCK PROTEIN, MITOCHONDRIAL"/>
    <property type="match status" value="1"/>
</dbReference>
<feature type="binding site" evidence="3">
    <location>
        <begin position="29"/>
        <end position="32"/>
    </location>
    <ligand>
        <name>ATP</name>
        <dbReference type="ChEBI" id="CHEBI:30616"/>
    </ligand>
</feature>
<dbReference type="SUPFAM" id="SSF48592">
    <property type="entry name" value="GroEL equatorial domain-like"/>
    <property type="match status" value="1"/>
</dbReference>
<feature type="binding site" evidence="3">
    <location>
        <position position="50"/>
    </location>
    <ligand>
        <name>ATP</name>
        <dbReference type="ChEBI" id="CHEBI:30616"/>
    </ligand>
</feature>
<feature type="binding site" evidence="3">
    <location>
        <position position="498"/>
    </location>
    <ligand>
        <name>ATP</name>
        <dbReference type="ChEBI" id="CHEBI:30616"/>
    </ligand>
</feature>
<feature type="compositionally biased region" description="Gly residues" evidence="6">
    <location>
        <begin position="537"/>
        <end position="549"/>
    </location>
</feature>
<keyword evidence="3" id="KW-0067">ATP-binding</keyword>
<dbReference type="GO" id="GO:0005524">
    <property type="term" value="F:ATP binding"/>
    <property type="evidence" value="ECO:0007669"/>
    <property type="project" value="UniProtKB-UniRule"/>
</dbReference>
<organism evidence="7 8">
    <name type="scientific">Candidatus Nomurabacteria bacterium RIFCSPLOWO2_02_FULL_40_10</name>
    <dbReference type="NCBI Taxonomy" id="1801786"/>
    <lineage>
        <taxon>Bacteria</taxon>
        <taxon>Candidatus Nomuraibacteriota</taxon>
    </lineage>
</organism>
<dbReference type="Gene3D" id="3.50.7.10">
    <property type="entry name" value="GroEL"/>
    <property type="match status" value="1"/>
</dbReference>
<comment type="caution">
    <text evidence="3">Lacks conserved residue(s) required for the propagation of feature annotation.</text>
</comment>
<keyword evidence="3" id="KW-0963">Cytoplasm</keyword>
<dbReference type="FunFam" id="3.50.7.10:FF:000001">
    <property type="entry name" value="60 kDa chaperonin"/>
    <property type="match status" value="1"/>
</dbReference>
<dbReference type="InterPro" id="IPR001844">
    <property type="entry name" value="Cpn60/GroEL"/>
</dbReference>
<keyword evidence="2 3" id="KW-0143">Chaperone</keyword>
<protein>
    <recommendedName>
        <fullName evidence="3">Chaperonin GroEL</fullName>
        <ecNumber evidence="3">5.6.1.7</ecNumber>
    </recommendedName>
    <alternativeName>
        <fullName evidence="3">60 kDa chaperonin</fullName>
    </alternativeName>
    <alternativeName>
        <fullName evidence="3">Chaperonin-60</fullName>
        <shortName evidence="3">Cpn60</shortName>
    </alternativeName>
</protein>
<dbReference type="GO" id="GO:0051082">
    <property type="term" value="F:unfolded protein binding"/>
    <property type="evidence" value="ECO:0007669"/>
    <property type="project" value="UniProtKB-UniRule"/>
</dbReference>
<dbReference type="SUPFAM" id="SSF54849">
    <property type="entry name" value="GroEL-intermediate domain like"/>
    <property type="match status" value="1"/>
</dbReference>
<dbReference type="NCBIfam" id="NF009489">
    <property type="entry name" value="PRK12851.1"/>
    <property type="match status" value="1"/>
</dbReference>
<dbReference type="CDD" id="cd03344">
    <property type="entry name" value="GroEL"/>
    <property type="match status" value="1"/>
</dbReference>
<evidence type="ECO:0000256" key="6">
    <source>
        <dbReference type="SAM" id="MobiDB-lite"/>
    </source>
</evidence>
<dbReference type="NCBIfam" id="NF000592">
    <property type="entry name" value="PRK00013.1"/>
    <property type="match status" value="1"/>
</dbReference>
<dbReference type="GO" id="GO:0140662">
    <property type="term" value="F:ATP-dependent protein folding chaperone"/>
    <property type="evidence" value="ECO:0007669"/>
    <property type="project" value="InterPro"/>
</dbReference>
<name>A0A1F6Y141_9BACT</name>
<feature type="binding site" evidence="3">
    <location>
        <begin position="86"/>
        <end position="90"/>
    </location>
    <ligand>
        <name>ATP</name>
        <dbReference type="ChEBI" id="CHEBI:30616"/>
    </ligand>
</feature>
<evidence type="ECO:0000256" key="1">
    <source>
        <dbReference type="ARBA" id="ARBA00006607"/>
    </source>
</evidence>
<feature type="binding site" evidence="3">
    <location>
        <position position="414"/>
    </location>
    <ligand>
        <name>ATP</name>
        <dbReference type="ChEBI" id="CHEBI:30616"/>
    </ligand>
</feature>
<evidence type="ECO:0000313" key="8">
    <source>
        <dbReference type="Proteomes" id="UP000176479"/>
    </source>
</evidence>
<evidence type="ECO:0000256" key="3">
    <source>
        <dbReference type="HAMAP-Rule" id="MF_00600"/>
    </source>
</evidence>
<keyword evidence="3" id="KW-0547">Nucleotide-binding</keyword>
<evidence type="ECO:0000256" key="2">
    <source>
        <dbReference type="ARBA" id="ARBA00023186"/>
    </source>
</evidence>
<sequence>MAKQILYKQEAREAIKRGVDKVANAVKVTLGPKGRNVVLDKGFGSPTITKDGVTVAKEIELKDKFENIGADLVKEVASKTNDVAGDGTTTATVLAQAIVAEGFSAVNSGANPLVLKKGMDKTVEWVIDFLNKKKKTVSGYEKIKEVASISANDQGIGKLIADVFKEVGKDGVVTVEESQSAEMSKELVEGMQIDKGYVSPYMVTNTERMEAIYEDASILITDKKISSIQDVVPLLQKITESGKRELIIVAEDVDGDALATLVVNKLRGNFQALAIKAPGFGDRKKEMLDDLAIVTGGQVISEEKGMKLEGVELSMLGRAHRIVATKETATFVGGKGKKQDIDKRVSQLKSQIDKSTSEFDKEKLQERLGKLSGGVAVIKVGATTETELKEKKFRIEDAVSATRAALEEGIVAGGGIALFEAARELAITNVKGVPSVGDESRGVNIVRSVLEKPLRIIAENAGKDSNEVVSKVFAMETGMGLDASTGEYVDMFKQGIIDPFKVVKASLLNAVSVASMILTTEAVVTDIPEEKEPKGGMPSGMGGMGGMDY</sequence>
<dbReference type="NCBIfam" id="TIGR02348">
    <property type="entry name" value="GroEL"/>
    <property type="match status" value="1"/>
</dbReference>
<dbReference type="EMBL" id="MFVK01000001">
    <property type="protein sequence ID" value="OGJ00100.1"/>
    <property type="molecule type" value="Genomic_DNA"/>
</dbReference>
<dbReference type="Proteomes" id="UP000176479">
    <property type="component" value="Unassembled WGS sequence"/>
</dbReference>
<dbReference type="Gene3D" id="3.30.260.10">
    <property type="entry name" value="TCP-1-like chaperonin intermediate domain"/>
    <property type="match status" value="1"/>
</dbReference>
<comment type="subunit">
    <text evidence="3 5">Forms a cylinder of 14 subunits composed of two heptameric rings stacked back-to-back. Interacts with the co-chaperonin GroES.</text>
</comment>
<comment type="subcellular location">
    <subcellularLocation>
        <location evidence="3">Cytoplasm</location>
    </subcellularLocation>
</comment>
<dbReference type="PRINTS" id="PR00298">
    <property type="entry name" value="CHAPERONIN60"/>
</dbReference>
<accession>A0A1F6Y141</accession>
<dbReference type="InterPro" id="IPR027413">
    <property type="entry name" value="GROEL-like_equatorial_sf"/>
</dbReference>
<comment type="function">
    <text evidence="3 5">Together with its co-chaperonin GroES, plays an essential role in assisting protein folding. The GroEL-GroES system forms a nano-cage that allows encapsulation of the non-native substrate proteins and provides a physical environment optimized to promote and accelerate protein folding.</text>
</comment>
<dbReference type="EC" id="5.6.1.7" evidence="3"/>
<keyword evidence="3" id="KW-0413">Isomerase</keyword>
<dbReference type="GO" id="GO:0042026">
    <property type="term" value="P:protein refolding"/>
    <property type="evidence" value="ECO:0007669"/>
    <property type="project" value="UniProtKB-UniRule"/>
</dbReference>
<gene>
    <name evidence="3" type="primary">groEL</name>
    <name evidence="3" type="synonym">groL</name>
    <name evidence="7" type="ORF">A3H53_04065</name>
</gene>
<comment type="caution">
    <text evidence="7">The sequence shown here is derived from an EMBL/GenBank/DDBJ whole genome shotgun (WGS) entry which is preliminary data.</text>
</comment>
<evidence type="ECO:0000313" key="7">
    <source>
        <dbReference type="EMBL" id="OGJ00100.1"/>
    </source>
</evidence>